<evidence type="ECO:0000313" key="5">
    <source>
        <dbReference type="EMBL" id="RUO33820.1"/>
    </source>
</evidence>
<dbReference type="GO" id="GO:0009279">
    <property type="term" value="C:cell outer membrane"/>
    <property type="evidence" value="ECO:0007669"/>
    <property type="project" value="UniProtKB-SubCell"/>
</dbReference>
<comment type="subunit">
    <text evidence="1">Homodimer.</text>
</comment>
<dbReference type="EC" id="3.1.1.77" evidence="1"/>
<organism evidence="5 6">
    <name type="scientific">Aliidiomarina soli</name>
    <dbReference type="NCBI Taxonomy" id="1928574"/>
    <lineage>
        <taxon>Bacteria</taxon>
        <taxon>Pseudomonadati</taxon>
        <taxon>Pseudomonadota</taxon>
        <taxon>Gammaproteobacteria</taxon>
        <taxon>Alteromonadales</taxon>
        <taxon>Idiomarinaceae</taxon>
        <taxon>Aliidiomarina</taxon>
    </lineage>
</organism>
<comment type="function">
    <text evidence="1">Has lipid A 3-O-deacylase activity. Hydrolyzes the ester bond at the 3 position of lipid A, a bioactive component of lipopolysaccharide (LPS), thereby releasing the primary fatty acyl moiety.</text>
</comment>
<comment type="catalytic activity">
    <reaction evidence="1">
        <text>a 3-(acyloxy)acyl derivative of bacterial toxin + H2O = a 3-hydroxyacyl derivative of bacterial toxin + a fatty acid + H(+)</text>
        <dbReference type="Rhea" id="RHEA:12032"/>
        <dbReference type="ChEBI" id="CHEBI:15377"/>
        <dbReference type="ChEBI" id="CHEBI:15378"/>
        <dbReference type="ChEBI" id="CHEBI:28868"/>
        <dbReference type="ChEBI" id="CHEBI:136853"/>
        <dbReference type="ChEBI" id="CHEBI:140675"/>
        <dbReference type="EC" id="3.1.1.77"/>
    </reaction>
</comment>
<dbReference type="GO" id="GO:0050528">
    <property type="term" value="F:acyloxyacyl hydrolase activity"/>
    <property type="evidence" value="ECO:0007669"/>
    <property type="project" value="UniProtKB-EC"/>
</dbReference>
<keyword evidence="1" id="KW-0472">Membrane</keyword>
<evidence type="ECO:0000256" key="4">
    <source>
        <dbReference type="SAM" id="SignalP"/>
    </source>
</evidence>
<feature type="active site" description="Charge relay system" evidence="2">
    <location>
        <position position="158"/>
    </location>
</feature>
<dbReference type="Proteomes" id="UP000287823">
    <property type="component" value="Unassembled WGS sequence"/>
</dbReference>
<comment type="subcellular location">
    <subcellularLocation>
        <location evidence="1">Cell outer membrane</location>
        <topology evidence="1">Multi-pass membrane protein</topology>
    </subcellularLocation>
</comment>
<sequence>MSMNNFFVVIFATVTGYLNTAVAADNVQEASIEILKGSGSIQGLRVAYKPWLAHLADIAFVGRASIYLEASLNLWRHDKPTLYDNNIALAFSPVIRKEFTTLIDYPVSWELGIGISVLSERQFGGKDLGSYFQFEDRLGLVLHLDDSKHLALRYIHYSNGGFSNNNPGMDFLNLAYSWQF</sequence>
<dbReference type="PIRSF" id="PIRSF029681">
    <property type="entry name" value="PagL"/>
    <property type="match status" value="1"/>
</dbReference>
<dbReference type="EMBL" id="PIPO01000002">
    <property type="protein sequence ID" value="RUO33820.1"/>
    <property type="molecule type" value="Genomic_DNA"/>
</dbReference>
<reference evidence="5 6" key="1">
    <citation type="journal article" date="2011" name="Front. Microbiol.">
        <title>Genomic signatures of strain selection and enhancement in Bacillus atrophaeus var. globigii, a historical biowarfare simulant.</title>
        <authorList>
            <person name="Gibbons H.S."/>
            <person name="Broomall S.M."/>
            <person name="McNew L.A."/>
            <person name="Daligault H."/>
            <person name="Chapman C."/>
            <person name="Bruce D."/>
            <person name="Karavis M."/>
            <person name="Krepps M."/>
            <person name="McGregor P.A."/>
            <person name="Hong C."/>
            <person name="Park K.H."/>
            <person name="Akmal A."/>
            <person name="Feldman A."/>
            <person name="Lin J.S."/>
            <person name="Chang W.E."/>
            <person name="Higgs B.W."/>
            <person name="Demirev P."/>
            <person name="Lindquist J."/>
            <person name="Liem A."/>
            <person name="Fochler E."/>
            <person name="Read T.D."/>
            <person name="Tapia R."/>
            <person name="Johnson S."/>
            <person name="Bishop-Lilly K.A."/>
            <person name="Detter C."/>
            <person name="Han C."/>
            <person name="Sozhamannan S."/>
            <person name="Rosenzweig C.N."/>
            <person name="Skowronski E.W."/>
        </authorList>
    </citation>
    <scope>NUCLEOTIDE SEQUENCE [LARGE SCALE GENOMIC DNA]</scope>
    <source>
        <strain evidence="5 6">Y4G10-17</strain>
    </source>
</reference>
<comment type="similarity">
    <text evidence="1">Belongs to the PagL family.</text>
</comment>
<evidence type="ECO:0000256" key="3">
    <source>
        <dbReference type="PIRSR" id="PIRSR029681-2"/>
    </source>
</evidence>
<keyword evidence="6" id="KW-1185">Reference proteome</keyword>
<protein>
    <recommendedName>
        <fullName evidence="1">Lipid A deacylase</fullName>
        <ecNumber evidence="1">3.1.1.77</ecNumber>
    </recommendedName>
    <alternativeName>
        <fullName evidence="1">LPS 3-O-deacylase</fullName>
    </alternativeName>
    <alternativeName>
        <fullName evidence="1">Outer membrane enzyme</fullName>
    </alternativeName>
</protein>
<feature type="active site" description="Charge relay system" evidence="2">
    <location>
        <position position="156"/>
    </location>
</feature>
<dbReference type="Gene3D" id="2.40.160.20">
    <property type="match status" value="1"/>
</dbReference>
<keyword evidence="1" id="KW-0998">Cell outer membrane</keyword>
<feature type="active site" description="Charge relay system" evidence="2">
    <location>
        <position position="170"/>
    </location>
</feature>
<feature type="chain" id="PRO_5019304536" description="Lipid A deacylase" evidence="4">
    <location>
        <begin position="24"/>
        <end position="180"/>
    </location>
</feature>
<dbReference type="AlphaFoldDB" id="A0A432WJ35"/>
<evidence type="ECO:0000256" key="2">
    <source>
        <dbReference type="PIRSR" id="PIRSR029681-1"/>
    </source>
</evidence>
<dbReference type="Pfam" id="PF09411">
    <property type="entry name" value="PagL"/>
    <property type="match status" value="1"/>
</dbReference>
<evidence type="ECO:0000313" key="6">
    <source>
        <dbReference type="Proteomes" id="UP000287823"/>
    </source>
</evidence>
<gene>
    <name evidence="5" type="ORF">CWE14_04980</name>
</gene>
<evidence type="ECO:0000256" key="1">
    <source>
        <dbReference type="PIRNR" id="PIRNR029681"/>
    </source>
</evidence>
<keyword evidence="1 5" id="KW-0378">Hydrolase</keyword>
<accession>A0A432WJ35</accession>
<feature type="signal peptide" evidence="4">
    <location>
        <begin position="1"/>
        <end position="23"/>
    </location>
</feature>
<comment type="caution">
    <text evidence="5">The sequence shown here is derived from an EMBL/GenBank/DDBJ whole genome shotgun (WGS) entry which is preliminary data.</text>
</comment>
<keyword evidence="4" id="KW-0732">Signal</keyword>
<proteinExistence type="inferred from homology"/>
<feature type="site" description="Critical for activity" evidence="3">
    <location>
        <position position="159"/>
    </location>
</feature>
<name>A0A432WJ35_9GAMM</name>
<dbReference type="InterPro" id="IPR018550">
    <property type="entry name" value="Lipid-A_deacylase-rel"/>
</dbReference>